<feature type="domain" description="C2H2-type" evidence="12">
    <location>
        <begin position="150"/>
        <end position="177"/>
    </location>
</feature>
<proteinExistence type="predicted"/>
<dbReference type="AlphaFoldDB" id="A0AAW2I5D4"/>
<dbReference type="FunFam" id="3.30.160.60:FF:000448">
    <property type="entry name" value="RE1-silencing transcription factor A"/>
    <property type="match status" value="1"/>
</dbReference>
<keyword evidence="5" id="KW-0862">Zinc</keyword>
<dbReference type="EMBL" id="JARGDH010000002">
    <property type="protein sequence ID" value="KAL0276918.1"/>
    <property type="molecule type" value="Genomic_DNA"/>
</dbReference>
<feature type="region of interest" description="Disordered" evidence="11">
    <location>
        <begin position="42"/>
        <end position="88"/>
    </location>
</feature>
<dbReference type="InterPro" id="IPR050331">
    <property type="entry name" value="Zinc_finger"/>
</dbReference>
<gene>
    <name evidence="13" type="ORF">PYX00_004380</name>
</gene>
<keyword evidence="4 10" id="KW-0863">Zinc-finger</keyword>
<dbReference type="InterPro" id="IPR036236">
    <property type="entry name" value="Znf_C2H2_sf"/>
</dbReference>
<dbReference type="GO" id="GO:0003677">
    <property type="term" value="F:DNA binding"/>
    <property type="evidence" value="ECO:0007669"/>
    <property type="project" value="UniProtKB-KW"/>
</dbReference>
<keyword evidence="3" id="KW-0677">Repeat</keyword>
<keyword evidence="8" id="KW-0804">Transcription</keyword>
<evidence type="ECO:0000256" key="2">
    <source>
        <dbReference type="ARBA" id="ARBA00022723"/>
    </source>
</evidence>
<evidence type="ECO:0000256" key="5">
    <source>
        <dbReference type="ARBA" id="ARBA00022833"/>
    </source>
</evidence>
<accession>A0AAW2I5D4</accession>
<dbReference type="Pfam" id="PF00096">
    <property type="entry name" value="zf-C2H2"/>
    <property type="match status" value="2"/>
</dbReference>
<evidence type="ECO:0000256" key="7">
    <source>
        <dbReference type="ARBA" id="ARBA00023125"/>
    </source>
</evidence>
<name>A0AAW2I5D4_9NEOP</name>
<sequence>MESKYTMTEGSTMAGFDQVLNMERVAVKIEYPSTSELMKFEAEPPAIPPKRSRGRPRIEYLKPKIEPDLRANGERPGKRRGRPSKSRMFDGRTLNCGLCDFQAEDLYDLEGHLKLHSNQTVYECRYCNSTFSQKGNLITHIRTHTKERPFKCLFCDFAASQKINLQVHIRTHTKEKPFKCSVCDFSTAQKCNLVAHIHRRHSNVEVVKTLENYDNQWGNNEAQMKYYRCGTCMFSCRLKREMVDHIKLQHPYSTCEYQTIDVLK</sequence>
<evidence type="ECO:0000256" key="9">
    <source>
        <dbReference type="ARBA" id="ARBA00023242"/>
    </source>
</evidence>
<dbReference type="GO" id="GO:0008270">
    <property type="term" value="F:zinc ion binding"/>
    <property type="evidence" value="ECO:0007669"/>
    <property type="project" value="UniProtKB-KW"/>
</dbReference>
<evidence type="ECO:0000256" key="8">
    <source>
        <dbReference type="ARBA" id="ARBA00023163"/>
    </source>
</evidence>
<dbReference type="GO" id="GO:0005634">
    <property type="term" value="C:nucleus"/>
    <property type="evidence" value="ECO:0007669"/>
    <property type="project" value="UniProtKB-SubCell"/>
</dbReference>
<evidence type="ECO:0000256" key="3">
    <source>
        <dbReference type="ARBA" id="ARBA00022737"/>
    </source>
</evidence>
<feature type="domain" description="C2H2-type" evidence="12">
    <location>
        <begin position="122"/>
        <end position="149"/>
    </location>
</feature>
<dbReference type="FunFam" id="3.30.160.60:FF:000325">
    <property type="entry name" value="ZFP90 zinc finger protein"/>
    <property type="match status" value="1"/>
</dbReference>
<dbReference type="SUPFAM" id="SSF57667">
    <property type="entry name" value="beta-beta-alpha zinc fingers"/>
    <property type="match status" value="2"/>
</dbReference>
<keyword evidence="7" id="KW-0238">DNA-binding</keyword>
<dbReference type="GO" id="GO:0010468">
    <property type="term" value="P:regulation of gene expression"/>
    <property type="evidence" value="ECO:0007669"/>
    <property type="project" value="TreeGrafter"/>
</dbReference>
<dbReference type="PROSITE" id="PS50157">
    <property type="entry name" value="ZINC_FINGER_C2H2_2"/>
    <property type="match status" value="2"/>
</dbReference>
<evidence type="ECO:0000256" key="4">
    <source>
        <dbReference type="ARBA" id="ARBA00022771"/>
    </source>
</evidence>
<dbReference type="PROSITE" id="PS00028">
    <property type="entry name" value="ZINC_FINGER_C2H2_1"/>
    <property type="match status" value="1"/>
</dbReference>
<evidence type="ECO:0000313" key="13">
    <source>
        <dbReference type="EMBL" id="KAL0276918.1"/>
    </source>
</evidence>
<dbReference type="InterPro" id="IPR013087">
    <property type="entry name" value="Znf_C2H2_type"/>
</dbReference>
<evidence type="ECO:0000256" key="10">
    <source>
        <dbReference type="PROSITE-ProRule" id="PRU00042"/>
    </source>
</evidence>
<keyword evidence="2" id="KW-0479">Metal-binding</keyword>
<comment type="subcellular location">
    <subcellularLocation>
        <location evidence="1">Nucleus</location>
    </subcellularLocation>
</comment>
<evidence type="ECO:0000259" key="12">
    <source>
        <dbReference type="PROSITE" id="PS50157"/>
    </source>
</evidence>
<keyword evidence="6" id="KW-0805">Transcription regulation</keyword>
<protein>
    <recommendedName>
        <fullName evidence="12">C2H2-type domain-containing protein</fullName>
    </recommendedName>
</protein>
<dbReference type="SMART" id="SM00355">
    <property type="entry name" value="ZnF_C2H2"/>
    <property type="match status" value="5"/>
</dbReference>
<organism evidence="13">
    <name type="scientific">Menopon gallinae</name>
    <name type="common">poultry shaft louse</name>
    <dbReference type="NCBI Taxonomy" id="328185"/>
    <lineage>
        <taxon>Eukaryota</taxon>
        <taxon>Metazoa</taxon>
        <taxon>Ecdysozoa</taxon>
        <taxon>Arthropoda</taxon>
        <taxon>Hexapoda</taxon>
        <taxon>Insecta</taxon>
        <taxon>Pterygota</taxon>
        <taxon>Neoptera</taxon>
        <taxon>Paraneoptera</taxon>
        <taxon>Psocodea</taxon>
        <taxon>Troctomorpha</taxon>
        <taxon>Phthiraptera</taxon>
        <taxon>Amblycera</taxon>
        <taxon>Menoponidae</taxon>
        <taxon>Menopon</taxon>
    </lineage>
</organism>
<evidence type="ECO:0000256" key="6">
    <source>
        <dbReference type="ARBA" id="ARBA00023015"/>
    </source>
</evidence>
<evidence type="ECO:0000256" key="1">
    <source>
        <dbReference type="ARBA" id="ARBA00004123"/>
    </source>
</evidence>
<dbReference type="PANTHER" id="PTHR16515">
    <property type="entry name" value="PR DOMAIN ZINC FINGER PROTEIN"/>
    <property type="match status" value="1"/>
</dbReference>
<reference evidence="13" key="1">
    <citation type="journal article" date="2024" name="Gigascience">
        <title>Chromosome-level genome of the poultry shaft louse Menopon gallinae provides insight into the host-switching and adaptive evolution of parasitic lice.</title>
        <authorList>
            <person name="Xu Y."/>
            <person name="Ma L."/>
            <person name="Liu S."/>
            <person name="Liang Y."/>
            <person name="Liu Q."/>
            <person name="He Z."/>
            <person name="Tian L."/>
            <person name="Duan Y."/>
            <person name="Cai W."/>
            <person name="Li H."/>
            <person name="Song F."/>
        </authorList>
    </citation>
    <scope>NUCLEOTIDE SEQUENCE</scope>
    <source>
        <strain evidence="13">Cailab_2023a</strain>
    </source>
</reference>
<evidence type="ECO:0000256" key="11">
    <source>
        <dbReference type="SAM" id="MobiDB-lite"/>
    </source>
</evidence>
<feature type="compositionally biased region" description="Basic and acidic residues" evidence="11">
    <location>
        <begin position="56"/>
        <end position="76"/>
    </location>
</feature>
<dbReference type="FunFam" id="3.30.160.60:FF:000604">
    <property type="entry name" value="Histone H4 transcription factor-like Protein"/>
    <property type="match status" value="1"/>
</dbReference>
<keyword evidence="9" id="KW-0539">Nucleus</keyword>
<dbReference type="PANTHER" id="PTHR16515:SF49">
    <property type="entry name" value="GASTRULA ZINC FINGER PROTEIN XLCGF49.1-LIKE-RELATED"/>
    <property type="match status" value="1"/>
</dbReference>
<dbReference type="Gene3D" id="3.30.160.60">
    <property type="entry name" value="Classic Zinc Finger"/>
    <property type="match status" value="3"/>
</dbReference>
<comment type="caution">
    <text evidence="13">The sequence shown here is derived from an EMBL/GenBank/DDBJ whole genome shotgun (WGS) entry which is preliminary data.</text>
</comment>